<evidence type="ECO:0000259" key="2">
    <source>
        <dbReference type="Pfam" id="PF04069"/>
    </source>
</evidence>
<keyword evidence="4" id="KW-1185">Reference proteome</keyword>
<sequence>MRTKLIAALAVAAPLAIGATPAAAECGRLTIADMNWNSATLMAHVDRFILEHGYGCEAELVPGDTMPTGTSMIEKGEPDLAPEMWTSNFAQAVEKGVEEGRLIVAGNSLSDGGEEGFWVPEYLVEAHPEMATIEGIKANAAMFPHPEDPDKNGFMGCPAGWGCQISSTNLFNAMNLEAAGFELVDPGSGASLAGSIAKAYEREEPWVGYYWAPTAVLGKYPMVKVDFGSGTDPEHYYGCIAKPDCADPKPTMYPPSPVKTLVVADLAERAPEVMGYLESRAFTNDEMNGLLAWMEDNQADGEIAAIHFLADRPDLWRAWVPEAVAAKVQAAVDDF</sequence>
<feature type="signal peptide" evidence="1">
    <location>
        <begin position="1"/>
        <end position="24"/>
    </location>
</feature>
<organism evidence="3 4">
    <name type="scientific">Roseospirillum parvum</name>
    <dbReference type="NCBI Taxonomy" id="83401"/>
    <lineage>
        <taxon>Bacteria</taxon>
        <taxon>Pseudomonadati</taxon>
        <taxon>Pseudomonadota</taxon>
        <taxon>Alphaproteobacteria</taxon>
        <taxon>Rhodospirillales</taxon>
        <taxon>Rhodospirillaceae</taxon>
        <taxon>Roseospirillum</taxon>
    </lineage>
</organism>
<dbReference type="Pfam" id="PF04069">
    <property type="entry name" value="OpuAC"/>
    <property type="match status" value="1"/>
</dbReference>
<proteinExistence type="predicted"/>
<gene>
    <name evidence="3" type="ORF">SAMN05421742_10669</name>
</gene>
<dbReference type="Gene3D" id="3.40.190.100">
    <property type="entry name" value="Glycine betaine-binding periplasmic protein, domain 2"/>
    <property type="match status" value="1"/>
</dbReference>
<reference evidence="4" key="1">
    <citation type="submission" date="2016-10" db="EMBL/GenBank/DDBJ databases">
        <authorList>
            <person name="Varghese N."/>
            <person name="Submissions S."/>
        </authorList>
    </citation>
    <scope>NUCLEOTIDE SEQUENCE [LARGE SCALE GENOMIC DNA]</scope>
    <source>
        <strain evidence="4">930I</strain>
    </source>
</reference>
<dbReference type="CDD" id="cd13641">
    <property type="entry name" value="PBP2_HisX_like"/>
    <property type="match status" value="1"/>
</dbReference>
<dbReference type="AlphaFoldDB" id="A0A1G8BLQ6"/>
<dbReference type="Proteomes" id="UP000217076">
    <property type="component" value="Unassembled WGS sequence"/>
</dbReference>
<dbReference type="RefSeq" id="WP_092619350.1">
    <property type="nucleotide sequence ID" value="NZ_FNCV01000006.1"/>
</dbReference>
<accession>A0A1G8BLQ6</accession>
<dbReference type="SUPFAM" id="SSF53850">
    <property type="entry name" value="Periplasmic binding protein-like II"/>
    <property type="match status" value="1"/>
</dbReference>
<evidence type="ECO:0000256" key="1">
    <source>
        <dbReference type="SAM" id="SignalP"/>
    </source>
</evidence>
<dbReference type="OrthoDB" id="9786266at2"/>
<dbReference type="GO" id="GO:0022857">
    <property type="term" value="F:transmembrane transporter activity"/>
    <property type="evidence" value="ECO:0007669"/>
    <property type="project" value="InterPro"/>
</dbReference>
<protein>
    <submittedName>
        <fullName evidence="3">Glycine betaine/proline transport system substrate-binding protein</fullName>
    </submittedName>
</protein>
<name>A0A1G8BLQ6_9PROT</name>
<dbReference type="STRING" id="83401.SAMN05421742_10669"/>
<dbReference type="Gene3D" id="3.40.190.10">
    <property type="entry name" value="Periplasmic binding protein-like II"/>
    <property type="match status" value="1"/>
</dbReference>
<feature type="chain" id="PRO_5011455425" evidence="1">
    <location>
        <begin position="25"/>
        <end position="335"/>
    </location>
</feature>
<keyword evidence="1" id="KW-0732">Signal</keyword>
<dbReference type="InterPro" id="IPR007210">
    <property type="entry name" value="ABC_Gly_betaine_transp_sub-bd"/>
</dbReference>
<evidence type="ECO:0000313" key="3">
    <source>
        <dbReference type="EMBL" id="SDH34155.1"/>
    </source>
</evidence>
<evidence type="ECO:0000313" key="4">
    <source>
        <dbReference type="Proteomes" id="UP000217076"/>
    </source>
</evidence>
<feature type="domain" description="ABC-type glycine betaine transport system substrate-binding" evidence="2">
    <location>
        <begin position="28"/>
        <end position="310"/>
    </location>
</feature>
<dbReference type="GO" id="GO:0043190">
    <property type="term" value="C:ATP-binding cassette (ABC) transporter complex"/>
    <property type="evidence" value="ECO:0007669"/>
    <property type="project" value="InterPro"/>
</dbReference>
<dbReference type="EMBL" id="FNCV01000006">
    <property type="protein sequence ID" value="SDH34155.1"/>
    <property type="molecule type" value="Genomic_DNA"/>
</dbReference>